<accession>A0A0E9QLW0</accession>
<evidence type="ECO:0000313" key="1">
    <source>
        <dbReference type="EMBL" id="JAH17799.1"/>
    </source>
</evidence>
<organism evidence="1">
    <name type="scientific">Anguilla anguilla</name>
    <name type="common">European freshwater eel</name>
    <name type="synonym">Muraena anguilla</name>
    <dbReference type="NCBI Taxonomy" id="7936"/>
    <lineage>
        <taxon>Eukaryota</taxon>
        <taxon>Metazoa</taxon>
        <taxon>Chordata</taxon>
        <taxon>Craniata</taxon>
        <taxon>Vertebrata</taxon>
        <taxon>Euteleostomi</taxon>
        <taxon>Actinopterygii</taxon>
        <taxon>Neopterygii</taxon>
        <taxon>Teleostei</taxon>
        <taxon>Anguilliformes</taxon>
        <taxon>Anguillidae</taxon>
        <taxon>Anguilla</taxon>
    </lineage>
</organism>
<proteinExistence type="predicted"/>
<dbReference type="EMBL" id="GBXM01090778">
    <property type="protein sequence ID" value="JAH17799.1"/>
    <property type="molecule type" value="Transcribed_RNA"/>
</dbReference>
<dbReference type="AlphaFoldDB" id="A0A0E9QLW0"/>
<sequence>MVFFVLSFVNVFFLLLQTFSNCNLRPLSN</sequence>
<reference evidence="1" key="2">
    <citation type="journal article" date="2015" name="Fish Shellfish Immunol.">
        <title>Early steps in the European eel (Anguilla anguilla)-Vibrio vulnificus interaction in the gills: Role of the RtxA13 toxin.</title>
        <authorList>
            <person name="Callol A."/>
            <person name="Pajuelo D."/>
            <person name="Ebbesson L."/>
            <person name="Teles M."/>
            <person name="MacKenzie S."/>
            <person name="Amaro C."/>
        </authorList>
    </citation>
    <scope>NUCLEOTIDE SEQUENCE</scope>
</reference>
<reference evidence="1" key="1">
    <citation type="submission" date="2014-11" db="EMBL/GenBank/DDBJ databases">
        <authorList>
            <person name="Amaro Gonzalez C."/>
        </authorList>
    </citation>
    <scope>NUCLEOTIDE SEQUENCE</scope>
</reference>
<name>A0A0E9QLW0_ANGAN</name>
<protein>
    <submittedName>
        <fullName evidence="1">Uncharacterized protein</fullName>
    </submittedName>
</protein>